<dbReference type="PANTHER" id="PTHR35043">
    <property type="entry name" value="TRANSCRIPTION FACTOR DOMAIN-CONTAINING PROTEIN"/>
    <property type="match status" value="1"/>
</dbReference>
<comment type="caution">
    <text evidence="2">The sequence shown here is derived from an EMBL/GenBank/DDBJ whole genome shotgun (WGS) entry which is preliminary data.</text>
</comment>
<dbReference type="OrthoDB" id="9451547at2759"/>
<dbReference type="PANTHER" id="PTHR35043:SF7">
    <property type="entry name" value="TRANSCRIPTION FACTOR DOMAIN-CONTAINING PROTEIN"/>
    <property type="match status" value="1"/>
</dbReference>
<feature type="transmembrane region" description="Helical" evidence="1">
    <location>
        <begin position="26"/>
        <end position="47"/>
    </location>
</feature>
<keyword evidence="3" id="KW-1185">Reference proteome</keyword>
<feature type="non-terminal residue" evidence="2">
    <location>
        <position position="96"/>
    </location>
</feature>
<protein>
    <submittedName>
        <fullName evidence="2">Uncharacterized protein</fullName>
    </submittedName>
</protein>
<organism evidence="2 3">
    <name type="scientific">Suillus placidus</name>
    <dbReference type="NCBI Taxonomy" id="48579"/>
    <lineage>
        <taxon>Eukaryota</taxon>
        <taxon>Fungi</taxon>
        <taxon>Dikarya</taxon>
        <taxon>Basidiomycota</taxon>
        <taxon>Agaricomycotina</taxon>
        <taxon>Agaricomycetes</taxon>
        <taxon>Agaricomycetidae</taxon>
        <taxon>Boletales</taxon>
        <taxon>Suillineae</taxon>
        <taxon>Suillaceae</taxon>
        <taxon>Suillus</taxon>
    </lineage>
</organism>
<gene>
    <name evidence="2" type="ORF">EV702DRAFT_922685</name>
</gene>
<reference evidence="2" key="1">
    <citation type="journal article" date="2020" name="New Phytol.">
        <title>Comparative genomics reveals dynamic genome evolution in host specialist ectomycorrhizal fungi.</title>
        <authorList>
            <person name="Lofgren L.A."/>
            <person name="Nguyen N.H."/>
            <person name="Vilgalys R."/>
            <person name="Ruytinx J."/>
            <person name="Liao H.L."/>
            <person name="Branco S."/>
            <person name="Kuo A."/>
            <person name="LaButti K."/>
            <person name="Lipzen A."/>
            <person name="Andreopoulos W."/>
            <person name="Pangilinan J."/>
            <person name="Riley R."/>
            <person name="Hundley H."/>
            <person name="Na H."/>
            <person name="Barry K."/>
            <person name="Grigoriev I.V."/>
            <person name="Stajich J.E."/>
            <person name="Kennedy P.G."/>
        </authorList>
    </citation>
    <scope>NUCLEOTIDE SEQUENCE</scope>
    <source>
        <strain evidence="2">DOB743</strain>
    </source>
</reference>
<dbReference type="AlphaFoldDB" id="A0A9P7D5K1"/>
<accession>A0A9P7D5K1</accession>
<proteinExistence type="predicted"/>
<feature type="non-terminal residue" evidence="2">
    <location>
        <position position="1"/>
    </location>
</feature>
<evidence type="ECO:0000313" key="2">
    <source>
        <dbReference type="EMBL" id="KAG1781125.1"/>
    </source>
</evidence>
<feature type="transmembrane region" description="Helical" evidence="1">
    <location>
        <begin position="59"/>
        <end position="83"/>
    </location>
</feature>
<keyword evidence="1" id="KW-1133">Transmembrane helix</keyword>
<evidence type="ECO:0000313" key="3">
    <source>
        <dbReference type="Proteomes" id="UP000714275"/>
    </source>
</evidence>
<evidence type="ECO:0000256" key="1">
    <source>
        <dbReference type="SAM" id="Phobius"/>
    </source>
</evidence>
<dbReference type="Proteomes" id="UP000714275">
    <property type="component" value="Unassembled WGS sequence"/>
</dbReference>
<sequence>FSGAVFGGIHCLGWNGLFQGRAIWRVASLAIVSVPVSILLLVCYSAWLNGSNDTGDAVAGFAILVSSLIYIAARVTLIVLMLMSLRSLPPGVYDTV</sequence>
<dbReference type="EMBL" id="JABBWD010000006">
    <property type="protein sequence ID" value="KAG1781125.1"/>
    <property type="molecule type" value="Genomic_DNA"/>
</dbReference>
<name>A0A9P7D5K1_9AGAM</name>
<keyword evidence="1" id="KW-0472">Membrane</keyword>
<keyword evidence="1" id="KW-0812">Transmembrane</keyword>